<feature type="domain" description="G-protein coupled receptors family 1 profile" evidence="13">
    <location>
        <begin position="113"/>
        <end position="455"/>
    </location>
</feature>
<feature type="transmembrane region" description="Helical" evidence="12">
    <location>
        <begin position="250"/>
        <end position="272"/>
    </location>
</feature>
<dbReference type="AlphaFoldDB" id="A0AAV2TX12"/>
<dbReference type="PROSITE" id="PS00237">
    <property type="entry name" value="G_PROTEIN_RECEP_F1_1"/>
    <property type="match status" value="1"/>
</dbReference>
<evidence type="ECO:0000256" key="7">
    <source>
        <dbReference type="ARBA" id="ARBA00023157"/>
    </source>
</evidence>
<name>A0AAV2TX12_CALDB</name>
<feature type="region of interest" description="Disordered" evidence="11">
    <location>
        <begin position="489"/>
        <end position="540"/>
    </location>
</feature>
<comment type="caution">
    <text evidence="14">The sequence shown here is derived from an EMBL/GenBank/DDBJ whole genome shotgun (WGS) entry which is preliminary data.</text>
</comment>
<evidence type="ECO:0000256" key="9">
    <source>
        <dbReference type="ARBA" id="ARBA00023224"/>
    </source>
</evidence>
<dbReference type="InterPro" id="IPR000276">
    <property type="entry name" value="GPCR_Rhodpsn"/>
</dbReference>
<dbReference type="InterPro" id="IPR017452">
    <property type="entry name" value="GPCR_Rhodpsn_7TM"/>
</dbReference>
<dbReference type="GO" id="GO:0071880">
    <property type="term" value="P:adenylate cyclase-activating adrenergic receptor signaling pathway"/>
    <property type="evidence" value="ECO:0007669"/>
    <property type="project" value="TreeGrafter"/>
</dbReference>
<feature type="region of interest" description="Disordered" evidence="11">
    <location>
        <begin position="316"/>
        <end position="343"/>
    </location>
</feature>
<accession>A0AAV2TX12</accession>
<evidence type="ECO:0000256" key="5">
    <source>
        <dbReference type="ARBA" id="ARBA00023040"/>
    </source>
</evidence>
<gene>
    <name evidence="14" type="ORF">CDAUBV1_LOCUS17196</name>
</gene>
<dbReference type="SUPFAM" id="SSF81321">
    <property type="entry name" value="Family A G protein-coupled receptor-like"/>
    <property type="match status" value="1"/>
</dbReference>
<evidence type="ECO:0000256" key="3">
    <source>
        <dbReference type="ARBA" id="ARBA00022692"/>
    </source>
</evidence>
<keyword evidence="3 10" id="KW-0812">Transmembrane</keyword>
<feature type="transmembrane region" description="Helical" evidence="12">
    <location>
        <begin position="95"/>
        <end position="121"/>
    </location>
</feature>
<dbReference type="SMART" id="SM01381">
    <property type="entry name" value="7TM_GPCR_Srsx"/>
    <property type="match status" value="1"/>
</dbReference>
<feature type="transmembrane region" description="Helical" evidence="12">
    <location>
        <begin position="209"/>
        <end position="230"/>
    </location>
</feature>
<protein>
    <recommendedName>
        <fullName evidence="13">G-protein coupled receptors family 1 profile domain-containing protein</fullName>
    </recommendedName>
</protein>
<dbReference type="Gene3D" id="1.20.1070.10">
    <property type="entry name" value="Rhodopsin 7-helix transmembrane proteins"/>
    <property type="match status" value="1"/>
</dbReference>
<dbReference type="EMBL" id="CAXLJL010000933">
    <property type="protein sequence ID" value="CAL5141899.1"/>
    <property type="molecule type" value="Genomic_DNA"/>
</dbReference>
<dbReference type="PRINTS" id="PR00237">
    <property type="entry name" value="GPCRRHODOPSN"/>
</dbReference>
<evidence type="ECO:0000256" key="1">
    <source>
        <dbReference type="ARBA" id="ARBA00004651"/>
    </source>
</evidence>
<keyword evidence="8 10" id="KW-0675">Receptor</keyword>
<evidence type="ECO:0000256" key="8">
    <source>
        <dbReference type="ARBA" id="ARBA00023170"/>
    </source>
</evidence>
<dbReference type="CDD" id="cd15329">
    <property type="entry name" value="7tmA_5-HT7"/>
    <property type="match status" value="1"/>
</dbReference>
<sequence>MTAAVHFSQSACWSVKFLLPMGSRLTFCECISLILVCVSTVSSDRNMITVIADSDLTQYMNNFTILPLDEIFLTKIPSRPENGTECVGVNYSPGVFSICTILLVLIALLTVGGNFLVILAVILVRRLQTPSNILIVSLAFSDFFVGLLVLPFTIIDTLKGYWPFNEGLCDMYVSFDVLLCTASILNLCAISIDRYLVITRPLTYISARTPTLMAIMIIASWVISALISIPPSFGWKSPWEECKCEYSKDVGYQIYATAGAFYCPLLVMLILYGKIFKLAREMSRSEQLKMTPVGADEQIVVESKASQECAARPGALNNVRNSFGPGDKSPSSTTSKEDSKHKLISGKFQPRNKAFSKDSQQSYSKHCASNSFTSSAASSGDLRHRRGSADRKVIKTLGVIMGCFCLCWLPFFLVQLLRALLTIAGYNTDNFISVEAFKFLQWLGYINSVLNPIIYAKFNTEFRLPFKMILLFKCNRINARLRSATFSSEYGLPSNSSKRDSNWVRSVPGRSKRRSRGDSSSAASRNRPRPQSHLHDFQPTGMIKENII</sequence>
<evidence type="ECO:0000256" key="2">
    <source>
        <dbReference type="ARBA" id="ARBA00022475"/>
    </source>
</evidence>
<evidence type="ECO:0000256" key="11">
    <source>
        <dbReference type="SAM" id="MobiDB-lite"/>
    </source>
</evidence>
<feature type="transmembrane region" description="Helical" evidence="12">
    <location>
        <begin position="393"/>
        <end position="419"/>
    </location>
</feature>
<evidence type="ECO:0000256" key="6">
    <source>
        <dbReference type="ARBA" id="ARBA00023136"/>
    </source>
</evidence>
<keyword evidence="6 12" id="KW-0472">Membrane</keyword>
<keyword evidence="2" id="KW-1003">Cell membrane</keyword>
<keyword evidence="9 10" id="KW-0807">Transducer</keyword>
<keyword evidence="7" id="KW-1015">Disulfide bond</keyword>
<keyword evidence="5 10" id="KW-0297">G-protein coupled receptor</keyword>
<evidence type="ECO:0000259" key="13">
    <source>
        <dbReference type="PROSITE" id="PS50262"/>
    </source>
</evidence>
<dbReference type="PANTHER" id="PTHR24248">
    <property type="entry name" value="ADRENERGIC RECEPTOR-RELATED G-PROTEIN COUPLED RECEPTOR"/>
    <property type="match status" value="1"/>
</dbReference>
<evidence type="ECO:0000256" key="12">
    <source>
        <dbReference type="SAM" id="Phobius"/>
    </source>
</evidence>
<dbReference type="Proteomes" id="UP001497525">
    <property type="component" value="Unassembled WGS sequence"/>
</dbReference>
<comment type="subcellular location">
    <subcellularLocation>
        <location evidence="1">Cell membrane</location>
        <topology evidence="1">Multi-pass membrane protein</topology>
    </subcellularLocation>
</comment>
<comment type="similarity">
    <text evidence="10">Belongs to the G-protein coupled receptor 1 family.</text>
</comment>
<feature type="transmembrane region" description="Helical" evidence="12">
    <location>
        <begin position="133"/>
        <end position="155"/>
    </location>
</feature>
<evidence type="ECO:0000256" key="10">
    <source>
        <dbReference type="RuleBase" id="RU000688"/>
    </source>
</evidence>
<dbReference type="PROSITE" id="PS50262">
    <property type="entry name" value="G_PROTEIN_RECEP_F1_2"/>
    <property type="match status" value="1"/>
</dbReference>
<evidence type="ECO:0000313" key="14">
    <source>
        <dbReference type="EMBL" id="CAL5141899.1"/>
    </source>
</evidence>
<dbReference type="GO" id="GO:0043410">
    <property type="term" value="P:positive regulation of MAPK cascade"/>
    <property type="evidence" value="ECO:0007669"/>
    <property type="project" value="TreeGrafter"/>
</dbReference>
<dbReference type="Pfam" id="PF00001">
    <property type="entry name" value="7tm_1"/>
    <property type="match status" value="1"/>
</dbReference>
<proteinExistence type="inferred from homology"/>
<dbReference type="PANTHER" id="PTHR24248:SF199">
    <property type="entry name" value="IP13425P-RELATED"/>
    <property type="match status" value="1"/>
</dbReference>
<evidence type="ECO:0000256" key="4">
    <source>
        <dbReference type="ARBA" id="ARBA00022989"/>
    </source>
</evidence>
<dbReference type="GO" id="GO:0005886">
    <property type="term" value="C:plasma membrane"/>
    <property type="evidence" value="ECO:0007669"/>
    <property type="project" value="UniProtKB-SubCell"/>
</dbReference>
<keyword evidence="4 12" id="KW-1133">Transmembrane helix</keyword>
<reference evidence="14" key="1">
    <citation type="submission" date="2024-06" db="EMBL/GenBank/DDBJ databases">
        <authorList>
            <person name="Liu X."/>
            <person name="Lenzi L."/>
            <person name="Haldenby T S."/>
            <person name="Uol C."/>
        </authorList>
    </citation>
    <scope>NUCLEOTIDE SEQUENCE</scope>
</reference>
<dbReference type="GO" id="GO:0004993">
    <property type="term" value="F:G protein-coupled serotonin receptor activity"/>
    <property type="evidence" value="ECO:0007669"/>
    <property type="project" value="UniProtKB-ARBA"/>
</dbReference>
<organism evidence="14 15">
    <name type="scientific">Calicophoron daubneyi</name>
    <name type="common">Rumen fluke</name>
    <name type="synonym">Paramphistomum daubneyi</name>
    <dbReference type="NCBI Taxonomy" id="300641"/>
    <lineage>
        <taxon>Eukaryota</taxon>
        <taxon>Metazoa</taxon>
        <taxon>Spiralia</taxon>
        <taxon>Lophotrochozoa</taxon>
        <taxon>Platyhelminthes</taxon>
        <taxon>Trematoda</taxon>
        <taxon>Digenea</taxon>
        <taxon>Plagiorchiida</taxon>
        <taxon>Pronocephalata</taxon>
        <taxon>Paramphistomoidea</taxon>
        <taxon>Paramphistomidae</taxon>
        <taxon>Calicophoron</taxon>
    </lineage>
</organism>
<feature type="transmembrane region" description="Helical" evidence="12">
    <location>
        <begin position="175"/>
        <end position="197"/>
    </location>
</feature>
<evidence type="ECO:0000313" key="15">
    <source>
        <dbReference type="Proteomes" id="UP001497525"/>
    </source>
</evidence>